<evidence type="ECO:0000256" key="1">
    <source>
        <dbReference type="SAM" id="Phobius"/>
    </source>
</evidence>
<sequence length="105" mass="12131">MIWATRMELENFLMNRRGAEGAEGRKRELPKFNWVLIESVSFYLNPKSKIQNWYMKYYSVFMHSLGIAVGAVFCVFAFQKAAATTPEINKITKIFQTPDALKVSD</sequence>
<keyword evidence="3" id="KW-1185">Reference proteome</keyword>
<evidence type="ECO:0000313" key="2">
    <source>
        <dbReference type="EMBL" id="KYC42929.1"/>
    </source>
</evidence>
<evidence type="ECO:0000313" key="3">
    <source>
        <dbReference type="Proteomes" id="UP000076925"/>
    </source>
</evidence>
<dbReference type="RefSeq" id="WP_017749996.1">
    <property type="nucleotide sequence ID" value="NZ_KQ976354.1"/>
</dbReference>
<dbReference type="Proteomes" id="UP000076925">
    <property type="component" value="Unassembled WGS sequence"/>
</dbReference>
<keyword evidence="1" id="KW-0472">Membrane</keyword>
<protein>
    <submittedName>
        <fullName evidence="2">Uncharacterized protein</fullName>
    </submittedName>
</protein>
<proteinExistence type="predicted"/>
<reference evidence="2 3" key="1">
    <citation type="journal article" date="2013" name="Genome Biol. Evol.">
        <title>Genomes of Stigonematalean cyanobacteria (subsection V) and the evolution of oxygenic photosynthesis from prokaryotes to plastids.</title>
        <authorList>
            <person name="Dagan T."/>
            <person name="Roettger M."/>
            <person name="Stucken K."/>
            <person name="Landan G."/>
            <person name="Koch R."/>
            <person name="Major P."/>
            <person name="Gould S.B."/>
            <person name="Goremykin V.V."/>
            <person name="Rippka R."/>
            <person name="Tandeau de Marsac N."/>
            <person name="Gugger M."/>
            <person name="Lockhart P.J."/>
            <person name="Allen J.F."/>
            <person name="Brune I."/>
            <person name="Maus I."/>
            <person name="Puhler A."/>
            <person name="Martin W.F."/>
        </authorList>
    </citation>
    <scope>NUCLEOTIDE SEQUENCE [LARGE SCALE GENOMIC DNA]</scope>
    <source>
        <strain evidence="2 3">PCC 7110</strain>
    </source>
</reference>
<gene>
    <name evidence="2" type="ORF">WA1_12500</name>
</gene>
<feature type="transmembrane region" description="Helical" evidence="1">
    <location>
        <begin position="57"/>
        <end position="78"/>
    </location>
</feature>
<comment type="caution">
    <text evidence="2">The sequence shown here is derived from an EMBL/GenBank/DDBJ whole genome shotgun (WGS) entry which is preliminary data.</text>
</comment>
<keyword evidence="1" id="KW-0812">Transmembrane</keyword>
<organism evidence="2 3">
    <name type="scientific">Scytonema hofmannii PCC 7110</name>
    <dbReference type="NCBI Taxonomy" id="128403"/>
    <lineage>
        <taxon>Bacteria</taxon>
        <taxon>Bacillati</taxon>
        <taxon>Cyanobacteriota</taxon>
        <taxon>Cyanophyceae</taxon>
        <taxon>Nostocales</taxon>
        <taxon>Scytonemataceae</taxon>
        <taxon>Scytonema</taxon>
    </lineage>
</organism>
<dbReference type="EMBL" id="ANNX02000016">
    <property type="protein sequence ID" value="KYC42929.1"/>
    <property type="molecule type" value="Genomic_DNA"/>
</dbReference>
<accession>A0A139XE01</accession>
<dbReference type="STRING" id="128403.WA1_12500"/>
<name>A0A139XE01_9CYAN</name>
<keyword evidence="1" id="KW-1133">Transmembrane helix</keyword>
<dbReference type="AlphaFoldDB" id="A0A139XE01"/>